<dbReference type="Pfam" id="PF13377">
    <property type="entry name" value="Peripla_BP_3"/>
    <property type="match status" value="1"/>
</dbReference>
<dbReference type="InterPro" id="IPR010982">
    <property type="entry name" value="Lambda_DNA-bd_dom_sf"/>
</dbReference>
<protein>
    <submittedName>
        <fullName evidence="5">LacI family transcriptional regulator</fullName>
    </submittedName>
</protein>
<reference evidence="5" key="2">
    <citation type="submission" date="2020-09" db="EMBL/GenBank/DDBJ databases">
        <authorList>
            <person name="Sun Q."/>
            <person name="Zhou Y."/>
        </authorList>
    </citation>
    <scope>NUCLEOTIDE SEQUENCE</scope>
    <source>
        <strain evidence="5">CGMCC 4.7398</strain>
    </source>
</reference>
<dbReference type="CDD" id="cd01392">
    <property type="entry name" value="HTH_LacI"/>
    <property type="match status" value="1"/>
</dbReference>
<evidence type="ECO:0000259" key="4">
    <source>
        <dbReference type="PROSITE" id="PS50932"/>
    </source>
</evidence>
<dbReference type="SMART" id="SM00354">
    <property type="entry name" value="HTH_LACI"/>
    <property type="match status" value="1"/>
</dbReference>
<dbReference type="Proteomes" id="UP000627369">
    <property type="component" value="Unassembled WGS sequence"/>
</dbReference>
<dbReference type="PANTHER" id="PTHR30146">
    <property type="entry name" value="LACI-RELATED TRANSCRIPTIONAL REPRESSOR"/>
    <property type="match status" value="1"/>
</dbReference>
<dbReference type="EMBL" id="BNAS01000005">
    <property type="protein sequence ID" value="GHH76239.1"/>
    <property type="molecule type" value="Genomic_DNA"/>
</dbReference>
<proteinExistence type="predicted"/>
<dbReference type="SUPFAM" id="SSF47413">
    <property type="entry name" value="lambda repressor-like DNA-binding domains"/>
    <property type="match status" value="1"/>
</dbReference>
<keyword evidence="1" id="KW-0805">Transcription regulation</keyword>
<dbReference type="GO" id="GO:0000976">
    <property type="term" value="F:transcription cis-regulatory region binding"/>
    <property type="evidence" value="ECO:0007669"/>
    <property type="project" value="TreeGrafter"/>
</dbReference>
<name>A0A919KY00_9MICO</name>
<dbReference type="PANTHER" id="PTHR30146:SF109">
    <property type="entry name" value="HTH-TYPE TRANSCRIPTIONAL REGULATOR GALS"/>
    <property type="match status" value="1"/>
</dbReference>
<dbReference type="PROSITE" id="PS00356">
    <property type="entry name" value="HTH_LACI_1"/>
    <property type="match status" value="1"/>
</dbReference>
<dbReference type="InterPro" id="IPR000843">
    <property type="entry name" value="HTH_LacI"/>
</dbReference>
<comment type="caution">
    <text evidence="5">The sequence shown here is derived from an EMBL/GenBank/DDBJ whole genome shotgun (WGS) entry which is preliminary data.</text>
</comment>
<dbReference type="AlphaFoldDB" id="A0A919KY00"/>
<dbReference type="PROSITE" id="PS50932">
    <property type="entry name" value="HTH_LACI_2"/>
    <property type="match status" value="1"/>
</dbReference>
<feature type="domain" description="HTH lacI-type" evidence="4">
    <location>
        <begin position="13"/>
        <end position="67"/>
    </location>
</feature>
<keyword evidence="6" id="KW-1185">Reference proteome</keyword>
<organism evidence="5 6">
    <name type="scientific">Promicromonospora soli</name>
    <dbReference type="NCBI Taxonomy" id="2035533"/>
    <lineage>
        <taxon>Bacteria</taxon>
        <taxon>Bacillati</taxon>
        <taxon>Actinomycetota</taxon>
        <taxon>Actinomycetes</taxon>
        <taxon>Micrococcales</taxon>
        <taxon>Promicromonosporaceae</taxon>
        <taxon>Promicromonospora</taxon>
    </lineage>
</organism>
<keyword evidence="2" id="KW-0238">DNA-binding</keyword>
<dbReference type="CDD" id="cd06267">
    <property type="entry name" value="PBP1_LacI_sugar_binding-like"/>
    <property type="match status" value="1"/>
</dbReference>
<dbReference type="GO" id="GO:0003700">
    <property type="term" value="F:DNA-binding transcription factor activity"/>
    <property type="evidence" value="ECO:0007669"/>
    <property type="project" value="TreeGrafter"/>
</dbReference>
<dbReference type="RefSeq" id="WP_189670504.1">
    <property type="nucleotide sequence ID" value="NZ_BNAS01000005.1"/>
</dbReference>
<gene>
    <name evidence="5" type="ORF">GCM10017772_34360</name>
</gene>
<reference evidence="5" key="1">
    <citation type="journal article" date="2014" name="Int. J. Syst. Evol. Microbiol.">
        <title>Complete genome sequence of Corynebacterium casei LMG S-19264T (=DSM 44701T), isolated from a smear-ripened cheese.</title>
        <authorList>
            <consortium name="US DOE Joint Genome Institute (JGI-PGF)"/>
            <person name="Walter F."/>
            <person name="Albersmeier A."/>
            <person name="Kalinowski J."/>
            <person name="Ruckert C."/>
        </authorList>
    </citation>
    <scope>NUCLEOTIDE SEQUENCE</scope>
    <source>
        <strain evidence="5">CGMCC 4.7398</strain>
    </source>
</reference>
<keyword evidence="3" id="KW-0804">Transcription</keyword>
<accession>A0A919KY00</accession>
<evidence type="ECO:0000313" key="6">
    <source>
        <dbReference type="Proteomes" id="UP000627369"/>
    </source>
</evidence>
<dbReference type="Pfam" id="PF00356">
    <property type="entry name" value="LacI"/>
    <property type="match status" value="1"/>
</dbReference>
<dbReference type="SUPFAM" id="SSF53822">
    <property type="entry name" value="Periplasmic binding protein-like I"/>
    <property type="match status" value="1"/>
</dbReference>
<sequence length="354" mass="37943">MSTRKTSSASRVVTIGDVARAAQVSTTTVSKVINGLPRVGAETRQRVLEVVAELGYQVNPTARNLRAGRTDAIGLLVPELDRPYFGQLATRLANALEPTGRQLVVQRSGVSRADELAAASFARLRMYDGVIISVVGLNPSDLEQLNFQTPVVLVGERPLPRTFDHVMMDNVEGAATATAHLLERGSRRIVMLGGRDGTTEQDMPTLRTLGYYKAHARLGVPLDARLVAAVLPMDMATGYAAVRSLVDAGVTFDGIVAVTDVVAIGALRALADLGIRVPAEVQVVGFDNIDETEFSTPRLTTIDPGNEQIAGTVLQFLETRMAEHSAGLPRTSSKPTAEVTIPARLVIRESTRRA</sequence>
<evidence type="ECO:0000256" key="2">
    <source>
        <dbReference type="ARBA" id="ARBA00023125"/>
    </source>
</evidence>
<dbReference type="Gene3D" id="1.10.260.40">
    <property type="entry name" value="lambda repressor-like DNA-binding domains"/>
    <property type="match status" value="1"/>
</dbReference>
<evidence type="ECO:0000256" key="3">
    <source>
        <dbReference type="ARBA" id="ARBA00023163"/>
    </source>
</evidence>
<dbReference type="InterPro" id="IPR046335">
    <property type="entry name" value="LacI/GalR-like_sensor"/>
</dbReference>
<dbReference type="InterPro" id="IPR028082">
    <property type="entry name" value="Peripla_BP_I"/>
</dbReference>
<dbReference type="Gene3D" id="3.40.50.2300">
    <property type="match status" value="2"/>
</dbReference>
<evidence type="ECO:0000256" key="1">
    <source>
        <dbReference type="ARBA" id="ARBA00023015"/>
    </source>
</evidence>
<evidence type="ECO:0000313" key="5">
    <source>
        <dbReference type="EMBL" id="GHH76239.1"/>
    </source>
</evidence>